<dbReference type="EMBL" id="UYJE01008657">
    <property type="protein sequence ID" value="VDI65809.1"/>
    <property type="molecule type" value="Genomic_DNA"/>
</dbReference>
<proteinExistence type="predicted"/>
<dbReference type="OrthoDB" id="10304981at2759"/>
<dbReference type="Proteomes" id="UP000596742">
    <property type="component" value="Unassembled WGS sequence"/>
</dbReference>
<evidence type="ECO:0000313" key="2">
    <source>
        <dbReference type="Proteomes" id="UP000596742"/>
    </source>
</evidence>
<evidence type="ECO:0000313" key="1">
    <source>
        <dbReference type="EMBL" id="VDI65809.1"/>
    </source>
</evidence>
<accession>A0A8B6GMK4</accession>
<protein>
    <submittedName>
        <fullName evidence="1">Uncharacterized protein</fullName>
    </submittedName>
</protein>
<gene>
    <name evidence="1" type="ORF">MGAL_10B071374</name>
</gene>
<sequence>MDSKLGDIHTSLSTMDITMKHFVEKLNDINLATMKTPDALSAKISEMLNNHKTKVTESLSTIEAKIKHCATGIDSLQTKANVADNLVKDLKANQVEHKITIDKMSTLIVKLVDRIESLEHCIIMNPHKIEESDADITLRPTTDNDKNMFTKSVCHDSNILSDISTDQIETDNEWTEVTGKKRQLELQIMNRQKL</sequence>
<reference evidence="1" key="1">
    <citation type="submission" date="2018-11" db="EMBL/GenBank/DDBJ databases">
        <authorList>
            <person name="Alioto T."/>
            <person name="Alioto T."/>
        </authorList>
    </citation>
    <scope>NUCLEOTIDE SEQUENCE</scope>
</reference>
<comment type="caution">
    <text evidence="1">The sequence shown here is derived from an EMBL/GenBank/DDBJ whole genome shotgun (WGS) entry which is preliminary data.</text>
</comment>
<name>A0A8B6GMK4_MYTGA</name>
<keyword evidence="2" id="KW-1185">Reference proteome</keyword>
<dbReference type="AlphaFoldDB" id="A0A8B6GMK4"/>
<organism evidence="1 2">
    <name type="scientific">Mytilus galloprovincialis</name>
    <name type="common">Mediterranean mussel</name>
    <dbReference type="NCBI Taxonomy" id="29158"/>
    <lineage>
        <taxon>Eukaryota</taxon>
        <taxon>Metazoa</taxon>
        <taxon>Spiralia</taxon>
        <taxon>Lophotrochozoa</taxon>
        <taxon>Mollusca</taxon>
        <taxon>Bivalvia</taxon>
        <taxon>Autobranchia</taxon>
        <taxon>Pteriomorphia</taxon>
        <taxon>Mytilida</taxon>
        <taxon>Mytiloidea</taxon>
        <taxon>Mytilidae</taxon>
        <taxon>Mytilinae</taxon>
        <taxon>Mytilus</taxon>
    </lineage>
</organism>